<name>A0A0C9LYI4_9FUNG</name>
<dbReference type="STRING" id="91626.A0A0C9LYI4"/>
<reference evidence="1" key="1">
    <citation type="submission" date="2014-09" db="EMBL/GenBank/DDBJ databases">
        <title>Draft genome sequence of an oleaginous Mucoromycotina fungus Mucor ambiguus NBRC6742.</title>
        <authorList>
            <person name="Takeda I."/>
            <person name="Yamane N."/>
            <person name="Morita T."/>
            <person name="Tamano K."/>
            <person name="Machida M."/>
            <person name="Baker S."/>
            <person name="Koike H."/>
        </authorList>
    </citation>
    <scope>NUCLEOTIDE SEQUENCE</scope>
    <source>
        <strain evidence="1">NBRC 6742</strain>
    </source>
</reference>
<evidence type="ECO:0000313" key="1">
    <source>
        <dbReference type="EMBL" id="GAN11100.1"/>
    </source>
</evidence>
<proteinExistence type="predicted"/>
<gene>
    <name evidence="1" type="ORF">MAM1_0472d10657</name>
</gene>
<evidence type="ECO:0008006" key="3">
    <source>
        <dbReference type="Google" id="ProtNLM"/>
    </source>
</evidence>
<keyword evidence="2" id="KW-1185">Reference proteome</keyword>
<dbReference type="AlphaFoldDB" id="A0A0C9LYI4"/>
<organism evidence="1">
    <name type="scientific">Mucor ambiguus</name>
    <dbReference type="NCBI Taxonomy" id="91626"/>
    <lineage>
        <taxon>Eukaryota</taxon>
        <taxon>Fungi</taxon>
        <taxon>Fungi incertae sedis</taxon>
        <taxon>Mucoromycota</taxon>
        <taxon>Mucoromycotina</taxon>
        <taxon>Mucoromycetes</taxon>
        <taxon>Mucorales</taxon>
        <taxon>Mucorineae</taxon>
        <taxon>Mucoraceae</taxon>
        <taxon>Mucor</taxon>
    </lineage>
</organism>
<sequence length="214" mass="23772">MTSIPAAGTRPPVTVTNKVSEFLLDPWSTVKVVVPSAALQVIIHQTCLKKASLRELTLGLTLMNAIWFATTLNMSYIETPLLANVPSLDENQKLDVGRHRFNWINKIEATVSLLSLDLYLNWNERIARHDGFVDNVLKTAALAPIAITVAQSVYFLPRFNKRAEQVAKGGATAKELWDKDPFFLKGHRAYITLDTLKISALAVAGLRFGLMLKN</sequence>
<accession>A0A0C9LYI4</accession>
<protein>
    <recommendedName>
        <fullName evidence="3">DUF1772-domain-containing protein</fullName>
    </recommendedName>
</protein>
<evidence type="ECO:0000313" key="2">
    <source>
        <dbReference type="Proteomes" id="UP000053815"/>
    </source>
</evidence>
<dbReference type="EMBL" id="DF836761">
    <property type="protein sequence ID" value="GAN11100.1"/>
    <property type="molecule type" value="Genomic_DNA"/>
</dbReference>
<dbReference type="Proteomes" id="UP000053815">
    <property type="component" value="Unassembled WGS sequence"/>
</dbReference>
<dbReference type="OrthoDB" id="165058at2759"/>